<dbReference type="AlphaFoldDB" id="A0A8T4L1Q6"/>
<dbReference type="CDD" id="cd13553">
    <property type="entry name" value="PBP2_NrtA_CpmA_like"/>
    <property type="match status" value="1"/>
</dbReference>
<name>A0A8T4L1Q6_9ARCH</name>
<feature type="transmembrane region" description="Helical" evidence="8">
    <location>
        <begin position="370"/>
        <end position="394"/>
    </location>
</feature>
<evidence type="ECO:0000313" key="11">
    <source>
        <dbReference type="Proteomes" id="UP000677687"/>
    </source>
</evidence>
<keyword evidence="2 8" id="KW-0813">Transport</keyword>
<keyword evidence="7 8" id="KW-0472">Membrane</keyword>
<comment type="subcellular location">
    <subcellularLocation>
        <location evidence="1 8">Cell membrane</location>
        <topology evidence="1 8">Multi-pass membrane protein</topology>
    </subcellularLocation>
</comment>
<organism evidence="10 11">
    <name type="scientific">Candidatus Iainarchaeum sp</name>
    <dbReference type="NCBI Taxonomy" id="3101447"/>
    <lineage>
        <taxon>Archaea</taxon>
        <taxon>Candidatus Iainarchaeota</taxon>
        <taxon>Candidatus Iainarchaeia</taxon>
        <taxon>Candidatus Iainarchaeales</taxon>
        <taxon>Candidatus Iainarchaeaceae</taxon>
        <taxon>Candidatus Iainarchaeum</taxon>
    </lineage>
</organism>
<dbReference type="Pfam" id="PF00528">
    <property type="entry name" value="BPD_transp_1"/>
    <property type="match status" value="1"/>
</dbReference>
<keyword evidence="5 8" id="KW-0812">Transmembrane</keyword>
<protein>
    <submittedName>
        <fullName evidence="10">ABC transporter substrate-binding protein</fullName>
    </submittedName>
</protein>
<feature type="transmembrane region" description="Helical" evidence="8">
    <location>
        <begin position="406"/>
        <end position="426"/>
    </location>
</feature>
<keyword evidence="3" id="KW-1003">Cell membrane</keyword>
<comment type="caution">
    <text evidence="10">The sequence shown here is derived from an EMBL/GenBank/DDBJ whole genome shotgun (WGS) entry which is preliminary data.</text>
</comment>
<feature type="domain" description="ABC transmembrane type-1" evidence="9">
    <location>
        <begin position="366"/>
        <end position="530"/>
    </location>
</feature>
<gene>
    <name evidence="10" type="ORF">J4415_03815</name>
</gene>
<dbReference type="Pfam" id="PF13379">
    <property type="entry name" value="NMT1_2"/>
    <property type="match status" value="1"/>
</dbReference>
<evidence type="ECO:0000256" key="8">
    <source>
        <dbReference type="RuleBase" id="RU363032"/>
    </source>
</evidence>
<evidence type="ECO:0000256" key="1">
    <source>
        <dbReference type="ARBA" id="ARBA00004651"/>
    </source>
</evidence>
<dbReference type="Gene3D" id="1.10.3720.10">
    <property type="entry name" value="MetI-like"/>
    <property type="match status" value="1"/>
</dbReference>
<reference evidence="10" key="2">
    <citation type="submission" date="2021-05" db="EMBL/GenBank/DDBJ databases">
        <title>Protein family content uncovers lineage relationships and bacterial pathway maintenance mechanisms in DPANN archaea.</title>
        <authorList>
            <person name="Castelle C.J."/>
            <person name="Meheust R."/>
            <person name="Jaffe A.L."/>
            <person name="Seitz K."/>
            <person name="Gong X."/>
            <person name="Baker B.J."/>
            <person name="Banfield J.F."/>
        </authorList>
    </citation>
    <scope>NUCLEOTIDE SEQUENCE</scope>
    <source>
        <strain evidence="10">RIFCSPHIGHO2_01_FULL_AR10_44_11</strain>
    </source>
</reference>
<dbReference type="CDD" id="cd06261">
    <property type="entry name" value="TM_PBP2"/>
    <property type="match status" value="1"/>
</dbReference>
<dbReference type="GO" id="GO:0005886">
    <property type="term" value="C:plasma membrane"/>
    <property type="evidence" value="ECO:0007669"/>
    <property type="project" value="UniProtKB-SubCell"/>
</dbReference>
<dbReference type="SUPFAM" id="SSF53850">
    <property type="entry name" value="Periplasmic binding protein-like II"/>
    <property type="match status" value="1"/>
</dbReference>
<reference evidence="10" key="1">
    <citation type="submission" date="2021-03" db="EMBL/GenBank/DDBJ databases">
        <authorList>
            <person name="Jaffe A."/>
        </authorList>
    </citation>
    <scope>NUCLEOTIDE SEQUENCE</scope>
    <source>
        <strain evidence="10">RIFCSPHIGHO2_01_FULL_AR10_44_11</strain>
    </source>
</reference>
<keyword evidence="6 8" id="KW-1133">Transmembrane helix</keyword>
<dbReference type="InterPro" id="IPR044527">
    <property type="entry name" value="NrtA/CpmA_ABC-bd_dom"/>
</dbReference>
<dbReference type="SUPFAM" id="SSF161098">
    <property type="entry name" value="MetI-like"/>
    <property type="match status" value="1"/>
</dbReference>
<dbReference type="GO" id="GO:0055085">
    <property type="term" value="P:transmembrane transport"/>
    <property type="evidence" value="ECO:0007669"/>
    <property type="project" value="InterPro"/>
</dbReference>
<proteinExistence type="inferred from homology"/>
<evidence type="ECO:0000256" key="2">
    <source>
        <dbReference type="ARBA" id="ARBA00022448"/>
    </source>
</evidence>
<evidence type="ECO:0000256" key="3">
    <source>
        <dbReference type="ARBA" id="ARBA00022475"/>
    </source>
</evidence>
<evidence type="ECO:0000256" key="5">
    <source>
        <dbReference type="ARBA" id="ARBA00022692"/>
    </source>
</evidence>
<evidence type="ECO:0000256" key="4">
    <source>
        <dbReference type="ARBA" id="ARBA00022519"/>
    </source>
</evidence>
<feature type="transmembrane region" description="Helical" evidence="8">
    <location>
        <begin position="432"/>
        <end position="451"/>
    </location>
</feature>
<dbReference type="InterPro" id="IPR000515">
    <property type="entry name" value="MetI-like"/>
</dbReference>
<sequence>MSKLDLKIGYMPVTDHLILGVSYEHDNRRFEHLNLKPQKFHSWQELHNALKRGKIDGAFILAPLAMDLRSRGTKIKLICLGHREGSVLVVKYDINAVSDLKGRIIAIPHKFSTHTMLLHKLITEAGMKYEKDIRTTEMDPSDMVSALSRGAIDGYIVAEPFGSQAEEQNIGKILITTQKIKKHHVDCVLTIREEIIKSHPEAVQELVNSLIGAGEYIHKKPREASEIGSKFLGQTQSVVFNALTSDGGRVISWDLLPLIDEFKDLQDYAADKMKLPIKKINISEFVDANYAQKAYEYLLLTTGKKERKKQIIEKIAYPVLVLILFLGVWHALAVSGLFIREMFPPPIDVAGALGELYASGVLFGNISASLFRVFAGFAAAAIFAIPAGLILGWYRRAEYAFNPLIQLVRTISPIAWIPLAMLWFGIGDQPAIFIIFITSIFPILIATMHAVKNIDSNIIKSAVNFGARDLDMLRRVIFPAAFPYIIIGLRIALGIAWVIIVAAEMVGMQSGLGFMILDARNFLRTDFWIS</sequence>
<dbReference type="FunFam" id="1.10.3720.10:FF:000003">
    <property type="entry name" value="Aliphatic sulfonate ABC transporter permease"/>
    <property type="match status" value="1"/>
</dbReference>
<keyword evidence="4" id="KW-0997">Cell inner membrane</keyword>
<dbReference type="PROSITE" id="PS50928">
    <property type="entry name" value="ABC_TM1"/>
    <property type="match status" value="1"/>
</dbReference>
<accession>A0A8T4L1Q6</accession>
<dbReference type="InterPro" id="IPR035906">
    <property type="entry name" value="MetI-like_sf"/>
</dbReference>
<evidence type="ECO:0000256" key="7">
    <source>
        <dbReference type="ARBA" id="ARBA00023136"/>
    </source>
</evidence>
<dbReference type="PANTHER" id="PTHR30151">
    <property type="entry name" value="ALKANE SULFONATE ABC TRANSPORTER-RELATED, MEMBRANE SUBUNIT"/>
    <property type="match status" value="1"/>
</dbReference>
<evidence type="ECO:0000259" key="9">
    <source>
        <dbReference type="PROSITE" id="PS50928"/>
    </source>
</evidence>
<evidence type="ECO:0000256" key="6">
    <source>
        <dbReference type="ARBA" id="ARBA00022989"/>
    </source>
</evidence>
<dbReference type="PANTHER" id="PTHR30151:SF0">
    <property type="entry name" value="ABC TRANSPORTER PERMEASE PROTEIN MJ0413-RELATED"/>
    <property type="match status" value="1"/>
</dbReference>
<comment type="similarity">
    <text evidence="8">Belongs to the binding-protein-dependent transport system permease family.</text>
</comment>
<feature type="transmembrane region" description="Helical" evidence="8">
    <location>
        <begin position="315"/>
        <end position="339"/>
    </location>
</feature>
<dbReference type="Proteomes" id="UP000677687">
    <property type="component" value="Unassembled WGS sequence"/>
</dbReference>
<dbReference type="EMBL" id="JAGVWD010000061">
    <property type="protein sequence ID" value="MBS3057725.1"/>
    <property type="molecule type" value="Genomic_DNA"/>
</dbReference>
<dbReference type="Gene3D" id="3.40.190.10">
    <property type="entry name" value="Periplasmic binding protein-like II"/>
    <property type="match status" value="2"/>
</dbReference>
<evidence type="ECO:0000313" key="10">
    <source>
        <dbReference type="EMBL" id="MBS3057725.1"/>
    </source>
</evidence>